<organism evidence="1 2">
    <name type="scientific">Catharanthus roseus</name>
    <name type="common">Madagascar periwinkle</name>
    <name type="synonym">Vinca rosea</name>
    <dbReference type="NCBI Taxonomy" id="4058"/>
    <lineage>
        <taxon>Eukaryota</taxon>
        <taxon>Viridiplantae</taxon>
        <taxon>Streptophyta</taxon>
        <taxon>Embryophyta</taxon>
        <taxon>Tracheophyta</taxon>
        <taxon>Spermatophyta</taxon>
        <taxon>Magnoliopsida</taxon>
        <taxon>eudicotyledons</taxon>
        <taxon>Gunneridae</taxon>
        <taxon>Pentapetalae</taxon>
        <taxon>asterids</taxon>
        <taxon>lamiids</taxon>
        <taxon>Gentianales</taxon>
        <taxon>Apocynaceae</taxon>
        <taxon>Rauvolfioideae</taxon>
        <taxon>Vinceae</taxon>
        <taxon>Catharanthinae</taxon>
        <taxon>Catharanthus</taxon>
    </lineage>
</organism>
<keyword evidence="2" id="KW-1185">Reference proteome</keyword>
<reference evidence="2" key="1">
    <citation type="journal article" date="2023" name="Nat. Plants">
        <title>Single-cell RNA sequencing provides a high-resolution roadmap for understanding the multicellular compartmentation of specialized metabolism.</title>
        <authorList>
            <person name="Sun S."/>
            <person name="Shen X."/>
            <person name="Li Y."/>
            <person name="Li Y."/>
            <person name="Wang S."/>
            <person name="Li R."/>
            <person name="Zhang H."/>
            <person name="Shen G."/>
            <person name="Guo B."/>
            <person name="Wei J."/>
            <person name="Xu J."/>
            <person name="St-Pierre B."/>
            <person name="Chen S."/>
            <person name="Sun C."/>
        </authorList>
    </citation>
    <scope>NUCLEOTIDE SEQUENCE [LARGE SCALE GENOMIC DNA]</scope>
</reference>
<dbReference type="Proteomes" id="UP001060085">
    <property type="component" value="Linkage Group LG01"/>
</dbReference>
<dbReference type="EMBL" id="CM044701">
    <property type="protein sequence ID" value="KAI5682383.1"/>
    <property type="molecule type" value="Genomic_DNA"/>
</dbReference>
<protein>
    <submittedName>
        <fullName evidence="1">Uncharacterized protein</fullName>
    </submittedName>
</protein>
<evidence type="ECO:0000313" key="2">
    <source>
        <dbReference type="Proteomes" id="UP001060085"/>
    </source>
</evidence>
<accession>A0ACC0CC55</accession>
<gene>
    <name evidence="1" type="ORF">M9H77_03611</name>
</gene>
<comment type="caution">
    <text evidence="1">The sequence shown here is derived from an EMBL/GenBank/DDBJ whole genome shotgun (WGS) entry which is preliminary data.</text>
</comment>
<name>A0ACC0CC55_CATRO</name>
<sequence>MLATIATSTRNSVLGELIRKAVSLIDFHFIPMTNMGKTEEGREFRIWDLISRKKGGYCVKSMQFNNTFFLKIFLMPLRFSADIVLIKEQIDQYSKDQSRKSSNTNFLLLVMLSGSETENANDRGSGLQLNAEIAGGAGRWQKNMMIFFFNL</sequence>
<proteinExistence type="predicted"/>
<evidence type="ECO:0000313" key="1">
    <source>
        <dbReference type="EMBL" id="KAI5682383.1"/>
    </source>
</evidence>